<keyword evidence="3" id="KW-1185">Reference proteome</keyword>
<evidence type="ECO:0000313" key="2">
    <source>
        <dbReference type="EMBL" id="MBE9039708.1"/>
    </source>
</evidence>
<dbReference type="EMBL" id="JADEXN010000026">
    <property type="protein sequence ID" value="MBE9039708.1"/>
    <property type="molecule type" value="Genomic_DNA"/>
</dbReference>
<evidence type="ECO:0000313" key="3">
    <source>
        <dbReference type="Proteomes" id="UP000621799"/>
    </source>
</evidence>
<feature type="transmembrane region" description="Helical" evidence="1">
    <location>
        <begin position="392"/>
        <end position="412"/>
    </location>
</feature>
<sequence>MALILKTKVLIFTALIFSIFISSKPALAGCKWYQIVCHFVGEPDVTISPGDEEGFTIDISNEDIDRVEEIVLLSLQKTEEAIEKSSDTIKDDAKEILEKQSAILKDLLVQLDEVVEGNLDRASAEAWLILRQIDTQVEEMNRYASDLIKLWAEEQIRVIEQVDPEILEPLERRSYNLLHKWNDSVNGIIIRAEESGDRLIARWDDTSRGIIVEGETVGENLIASLDDTGENLIVRLTDSGEKLVVSLDKVGNSLIASSEESAKNTVYTLTEELDKSSAFFFDQALMTIDAGSEIFASSLSREFINASNTLSQDLQETAFVVEEVANRITEDVESSRLRVVEGVLVTVERGAELLLFVSCTLIFLYFFYRAFDRWGPLIYANQAPENFWIKRLSYALMAGQFVTAFFPLLIFLQPIRLGILFQTNFVRPYNISNYLISDESKKAPKIWKFDTEALLIRKENVNAPDSLRVQGENLPESLIAVFGDSELEVIGHITENEAQFDLSPVYDNPNLASKIEIKLRSSDKAVLDYVPVIDYTSLVTSTSSWSTLISNNSSSTDRDDNKQYTMEEKNSATVESHNQDTTQVSPLPASVLDGAWIVEFGTNQPYEGVLDINGNSGILVVSFGRTSDELQMIKQSMSVRQDSERFILEGSNPINIYTGEIARNYHPDSFFIQVGNSGLISGRTCDTAQQCSSAIFEKIEIDSNKTELEPTDYEQLLKTWKSLKVEDISIDMFPSNSCGDSNPPGSQTWYPVFLRYNEDNLKKVREEYCADAFPHYRDEVGIRSIQIASFRNLDVAEKFAELMRREMGSGEVGSKTYR</sequence>
<dbReference type="RefSeq" id="WP_264319969.1">
    <property type="nucleotide sequence ID" value="NZ_JADEXN010000026.1"/>
</dbReference>
<organism evidence="2 3">
    <name type="scientific">Zarconia navalis LEGE 11467</name>
    <dbReference type="NCBI Taxonomy" id="1828826"/>
    <lineage>
        <taxon>Bacteria</taxon>
        <taxon>Bacillati</taxon>
        <taxon>Cyanobacteriota</taxon>
        <taxon>Cyanophyceae</taxon>
        <taxon>Oscillatoriophycideae</taxon>
        <taxon>Oscillatoriales</taxon>
        <taxon>Oscillatoriales incertae sedis</taxon>
        <taxon>Zarconia</taxon>
        <taxon>Zarconia navalis</taxon>
    </lineage>
</organism>
<keyword evidence="1" id="KW-0472">Membrane</keyword>
<feature type="transmembrane region" description="Helical" evidence="1">
    <location>
        <begin position="353"/>
        <end position="371"/>
    </location>
</feature>
<dbReference type="Proteomes" id="UP000621799">
    <property type="component" value="Unassembled WGS sequence"/>
</dbReference>
<comment type="caution">
    <text evidence="2">The sequence shown here is derived from an EMBL/GenBank/DDBJ whole genome shotgun (WGS) entry which is preliminary data.</text>
</comment>
<protein>
    <submittedName>
        <fullName evidence="2">Uncharacterized protein</fullName>
    </submittedName>
</protein>
<dbReference type="AlphaFoldDB" id="A0A928VUT7"/>
<name>A0A928VUT7_9CYAN</name>
<keyword evidence="1" id="KW-1133">Transmembrane helix</keyword>
<proteinExistence type="predicted"/>
<evidence type="ECO:0000256" key="1">
    <source>
        <dbReference type="SAM" id="Phobius"/>
    </source>
</evidence>
<gene>
    <name evidence="2" type="ORF">IQ235_02720</name>
</gene>
<accession>A0A928VUT7</accession>
<reference evidence="2" key="1">
    <citation type="submission" date="2020-10" db="EMBL/GenBank/DDBJ databases">
        <authorList>
            <person name="Castelo-Branco R."/>
            <person name="Eusebio N."/>
            <person name="Adriana R."/>
            <person name="Vieira A."/>
            <person name="Brugerolle De Fraissinette N."/>
            <person name="Rezende De Castro R."/>
            <person name="Schneider M.P."/>
            <person name="Vasconcelos V."/>
            <person name="Leao P.N."/>
        </authorList>
    </citation>
    <scope>NUCLEOTIDE SEQUENCE</scope>
    <source>
        <strain evidence="2">LEGE 11467</strain>
    </source>
</reference>
<keyword evidence="1" id="KW-0812">Transmembrane</keyword>